<dbReference type="FunFam" id="1.10.1060.10:FF:000012">
    <property type="entry name" value="Glycolate oxidase iron-sulfur subunit"/>
    <property type="match status" value="1"/>
</dbReference>
<keyword evidence="8" id="KW-0560">Oxidoreductase</keyword>
<evidence type="ECO:0000256" key="6">
    <source>
        <dbReference type="PIRNR" id="PIRNR000139"/>
    </source>
</evidence>
<dbReference type="InterPro" id="IPR017900">
    <property type="entry name" value="4Fe4S_Fe_S_CS"/>
</dbReference>
<protein>
    <recommendedName>
        <fullName evidence="6">Glycolate oxidase iron-sulfur subunit</fullName>
        <ecNumber evidence="6">1.1.99.14</ecNumber>
    </recommendedName>
</protein>
<keyword evidence="6" id="KW-0249">Electron transport</keyword>
<dbReference type="EC" id="1.1.99.14" evidence="6"/>
<dbReference type="InterPro" id="IPR017896">
    <property type="entry name" value="4Fe4S_Fe-S-bd"/>
</dbReference>
<keyword evidence="6" id="KW-0813">Transport</keyword>
<feature type="domain" description="4Fe-4S ferredoxin-type" evidence="7">
    <location>
        <begin position="66"/>
        <end position="96"/>
    </location>
</feature>
<gene>
    <name evidence="8" type="primary">glcF</name>
    <name evidence="8" type="ORF">JAO82_13405</name>
</gene>
<dbReference type="InterPro" id="IPR009051">
    <property type="entry name" value="Helical_ferredxn"/>
</dbReference>
<feature type="domain" description="4Fe-4S ferredoxin-type" evidence="7">
    <location>
        <begin position="15"/>
        <end position="46"/>
    </location>
</feature>
<evidence type="ECO:0000256" key="1">
    <source>
        <dbReference type="ARBA" id="ARBA00022485"/>
    </source>
</evidence>
<dbReference type="RefSeq" id="WP_198686899.1">
    <property type="nucleotide sequence ID" value="NZ_JAEIJD010000015.1"/>
</dbReference>
<evidence type="ECO:0000313" key="8">
    <source>
        <dbReference type="EMBL" id="MBI6630876.1"/>
    </source>
</evidence>
<accession>A0A934HU56</accession>
<dbReference type="Proteomes" id="UP000613255">
    <property type="component" value="Unassembled WGS sequence"/>
</dbReference>
<dbReference type="GO" id="GO:0046872">
    <property type="term" value="F:metal ion binding"/>
    <property type="evidence" value="ECO:0007669"/>
    <property type="project" value="UniProtKB-UniRule"/>
</dbReference>
<keyword evidence="3" id="KW-0677">Repeat</keyword>
<dbReference type="NCBIfam" id="NF008434">
    <property type="entry name" value="PRK11274.1"/>
    <property type="match status" value="1"/>
</dbReference>
<dbReference type="PANTHER" id="PTHR32479:SF17">
    <property type="entry name" value="GLYCOLATE OXIDASE IRON-SULFUR SUBUNIT"/>
    <property type="match status" value="1"/>
</dbReference>
<dbReference type="GO" id="GO:0019154">
    <property type="term" value="F:glycolate dehydrogenase activity"/>
    <property type="evidence" value="ECO:0007669"/>
    <property type="project" value="UniProtKB-EC"/>
</dbReference>
<keyword evidence="4 6" id="KW-0408">Iron</keyword>
<comment type="catalytic activity">
    <reaction evidence="6">
        <text>glycolate + A = glyoxylate + AH2</text>
        <dbReference type="Rhea" id="RHEA:21264"/>
        <dbReference type="ChEBI" id="CHEBI:13193"/>
        <dbReference type="ChEBI" id="CHEBI:17499"/>
        <dbReference type="ChEBI" id="CHEBI:29805"/>
        <dbReference type="ChEBI" id="CHEBI:36655"/>
        <dbReference type="EC" id="1.1.99.14"/>
    </reaction>
</comment>
<dbReference type="Gene3D" id="1.10.1060.10">
    <property type="entry name" value="Alpha-helical ferredoxin"/>
    <property type="match status" value="1"/>
</dbReference>
<evidence type="ECO:0000256" key="3">
    <source>
        <dbReference type="ARBA" id="ARBA00022737"/>
    </source>
</evidence>
<keyword evidence="1 6" id="KW-0004">4Fe-4S</keyword>
<keyword evidence="9" id="KW-1185">Reference proteome</keyword>
<dbReference type="GO" id="GO:0051539">
    <property type="term" value="F:4 iron, 4 sulfur cluster binding"/>
    <property type="evidence" value="ECO:0007669"/>
    <property type="project" value="UniProtKB-UniRule"/>
</dbReference>
<dbReference type="AlphaFoldDB" id="A0A934HU56"/>
<organism evidence="8 9">
    <name type="scientific">Pontibaca salina</name>
    <dbReference type="NCBI Taxonomy" id="2795731"/>
    <lineage>
        <taxon>Bacteria</taxon>
        <taxon>Pseudomonadati</taxon>
        <taxon>Pseudomonadota</taxon>
        <taxon>Alphaproteobacteria</taxon>
        <taxon>Rhodobacterales</taxon>
        <taxon>Roseobacteraceae</taxon>
        <taxon>Pontibaca</taxon>
    </lineage>
</organism>
<evidence type="ECO:0000256" key="4">
    <source>
        <dbReference type="ARBA" id="ARBA00023004"/>
    </source>
</evidence>
<evidence type="ECO:0000256" key="5">
    <source>
        <dbReference type="ARBA" id="ARBA00023014"/>
    </source>
</evidence>
<dbReference type="PROSITE" id="PS51379">
    <property type="entry name" value="4FE4S_FER_2"/>
    <property type="match status" value="2"/>
</dbReference>
<dbReference type="PIRSF" id="PIRSF000139">
    <property type="entry name" value="Glc_ox_4Fe-4S"/>
    <property type="match status" value="1"/>
</dbReference>
<evidence type="ECO:0000259" key="7">
    <source>
        <dbReference type="PROSITE" id="PS51379"/>
    </source>
</evidence>
<keyword evidence="5 6" id="KW-0411">Iron-sulfur</keyword>
<comment type="cofactor">
    <cofactor evidence="6">
        <name>[4Fe-4S] cluster</name>
        <dbReference type="ChEBI" id="CHEBI:49883"/>
    </cofactor>
    <text evidence="6">Binds 2 [4Fe-4S] clusters.</text>
</comment>
<dbReference type="SUPFAM" id="SSF46548">
    <property type="entry name" value="alpha-helical ferredoxin"/>
    <property type="match status" value="1"/>
</dbReference>
<evidence type="ECO:0000256" key="2">
    <source>
        <dbReference type="ARBA" id="ARBA00022723"/>
    </source>
</evidence>
<dbReference type="Pfam" id="PF13183">
    <property type="entry name" value="Fer4_8"/>
    <property type="match status" value="1"/>
</dbReference>
<comment type="catalytic activity">
    <reaction evidence="6">
        <text>(R)-lactate + A = pyruvate + AH2</text>
        <dbReference type="Rhea" id="RHEA:15089"/>
        <dbReference type="ChEBI" id="CHEBI:13193"/>
        <dbReference type="ChEBI" id="CHEBI:15361"/>
        <dbReference type="ChEBI" id="CHEBI:16004"/>
        <dbReference type="ChEBI" id="CHEBI:17499"/>
    </reaction>
</comment>
<name>A0A934HU56_9RHOB</name>
<dbReference type="InterPro" id="IPR004017">
    <property type="entry name" value="Cys_rich_dom"/>
</dbReference>
<dbReference type="PANTHER" id="PTHR32479">
    <property type="entry name" value="GLYCOLATE OXIDASE IRON-SULFUR SUBUNIT"/>
    <property type="match status" value="1"/>
</dbReference>
<dbReference type="EMBL" id="JAEIJD010000015">
    <property type="protein sequence ID" value="MBI6630876.1"/>
    <property type="molecule type" value="Genomic_DNA"/>
</dbReference>
<dbReference type="Pfam" id="PF02754">
    <property type="entry name" value="CCG"/>
    <property type="match status" value="2"/>
</dbReference>
<dbReference type="PROSITE" id="PS00198">
    <property type="entry name" value="4FE4S_FER_1"/>
    <property type="match status" value="2"/>
</dbReference>
<comment type="caution">
    <text evidence="8">The sequence shown here is derived from an EMBL/GenBank/DDBJ whole genome shotgun (WGS) entry which is preliminary data.</text>
</comment>
<sequence>MQTTFTPEQLSDPDTARSNDILRACVHCGFCTATCPTYQVLGDELDSPRGRIYLIKDMLENERQPDATTVKHIDRCLSCLSCMTTCPSGVHYMHLVDHARHYIEQNYRRPASDRALRWLLAQILPYPARFRAALVGAKIGRVFARFMPDPRLRAMLEMAPRQIPPVSRNDAPQVFPAQGVRRKRVALMTGCAQRALNTDINDATIRLLQRHGCDVVITDGTGCCGALTHHMGKTEQALTMAGKNIRAWTREMDGDGLDAIVINTSGCGTTVKDYGHMFRTGDLAAAAKRVSAIAKDVSEVMIDLGLQDATHAKPLQVAYHSACSLQHGQQIKTYPKDLLKSAGFTVREPQNAHLCCGSAGTYNLMQPEISAELKARKVETLNALSPDVIAAGNIGCMMQIGGGMDVPVLHTVELLDWATGGPVPPAIEKLGATNSGISSAE</sequence>
<proteinExistence type="predicted"/>
<reference evidence="8" key="1">
    <citation type="submission" date="2020-12" db="EMBL/GenBank/DDBJ databases">
        <title>Pontibaca salina gen. nov., sp. nov., isolated from marine sediment.</title>
        <authorList>
            <person name="Bo J."/>
            <person name="Wang S."/>
            <person name="Song X."/>
            <person name="Du Z."/>
        </authorList>
    </citation>
    <scope>NUCLEOTIDE SEQUENCE</scope>
    <source>
        <strain evidence="8">S1109L</strain>
    </source>
</reference>
<evidence type="ECO:0000313" key="9">
    <source>
        <dbReference type="Proteomes" id="UP000613255"/>
    </source>
</evidence>
<keyword evidence="2 6" id="KW-0479">Metal-binding</keyword>
<comment type="function">
    <text evidence="6">Component of a complex that catalyzes the oxidation of glycolate to glyoxylate.</text>
</comment>
<dbReference type="InterPro" id="IPR012257">
    <property type="entry name" value="Glc_ox_4Fe-4S"/>
</dbReference>